<evidence type="ECO:0000256" key="1">
    <source>
        <dbReference type="PROSITE-ProRule" id="PRU00042"/>
    </source>
</evidence>
<accession>A0A9Q9DQW8</accession>
<name>A0A9Q9DQW8_CURCL</name>
<feature type="region of interest" description="Disordered" evidence="2">
    <location>
        <begin position="38"/>
        <end position="62"/>
    </location>
</feature>
<feature type="domain" description="C2H2-type" evidence="3">
    <location>
        <begin position="262"/>
        <end position="292"/>
    </location>
</feature>
<dbReference type="OrthoDB" id="3685692at2759"/>
<dbReference type="GO" id="GO:0008270">
    <property type="term" value="F:zinc ion binding"/>
    <property type="evidence" value="ECO:0007669"/>
    <property type="project" value="UniProtKB-KW"/>
</dbReference>
<keyword evidence="1" id="KW-0863">Zinc-finger</keyword>
<organism evidence="4 5">
    <name type="scientific">Curvularia clavata</name>
    <dbReference type="NCBI Taxonomy" id="95742"/>
    <lineage>
        <taxon>Eukaryota</taxon>
        <taxon>Fungi</taxon>
        <taxon>Dikarya</taxon>
        <taxon>Ascomycota</taxon>
        <taxon>Pezizomycotina</taxon>
        <taxon>Dothideomycetes</taxon>
        <taxon>Pleosporomycetidae</taxon>
        <taxon>Pleosporales</taxon>
        <taxon>Pleosporineae</taxon>
        <taxon>Pleosporaceae</taxon>
        <taxon>Curvularia</taxon>
    </lineage>
</organism>
<dbReference type="AlphaFoldDB" id="A0A9Q9DQW8"/>
<feature type="compositionally biased region" description="Polar residues" evidence="2">
    <location>
        <begin position="188"/>
        <end position="197"/>
    </location>
</feature>
<dbReference type="EMBL" id="CP089275">
    <property type="protein sequence ID" value="USP75490.1"/>
    <property type="molecule type" value="Genomic_DNA"/>
</dbReference>
<dbReference type="SMART" id="SM00355">
    <property type="entry name" value="ZnF_C2H2"/>
    <property type="match status" value="1"/>
</dbReference>
<dbReference type="Proteomes" id="UP001056012">
    <property type="component" value="Chromosome 2"/>
</dbReference>
<feature type="compositionally biased region" description="Basic and acidic residues" evidence="2">
    <location>
        <begin position="232"/>
        <end position="245"/>
    </location>
</feature>
<feature type="region of interest" description="Disordered" evidence="2">
    <location>
        <begin position="161"/>
        <end position="247"/>
    </location>
</feature>
<evidence type="ECO:0000256" key="2">
    <source>
        <dbReference type="SAM" id="MobiDB-lite"/>
    </source>
</evidence>
<keyword evidence="1" id="KW-0479">Metal-binding</keyword>
<dbReference type="PROSITE" id="PS50157">
    <property type="entry name" value="ZINC_FINGER_C2H2_2"/>
    <property type="match status" value="1"/>
</dbReference>
<gene>
    <name evidence="4" type="ORF">yc1106_02764</name>
</gene>
<evidence type="ECO:0000313" key="5">
    <source>
        <dbReference type="Proteomes" id="UP001056012"/>
    </source>
</evidence>
<dbReference type="VEuPathDB" id="FungiDB:yc1106_02764"/>
<evidence type="ECO:0000313" key="4">
    <source>
        <dbReference type="EMBL" id="USP75490.1"/>
    </source>
</evidence>
<dbReference type="SUPFAM" id="SSF57667">
    <property type="entry name" value="beta-beta-alpha zinc fingers"/>
    <property type="match status" value="1"/>
</dbReference>
<proteinExistence type="predicted"/>
<reference evidence="4" key="1">
    <citation type="submission" date="2021-12" db="EMBL/GenBank/DDBJ databases">
        <title>Curvularia clavata genome.</title>
        <authorList>
            <person name="Cao Y."/>
        </authorList>
    </citation>
    <scope>NUCLEOTIDE SEQUENCE</scope>
    <source>
        <strain evidence="4">Yc1106</strain>
    </source>
</reference>
<dbReference type="PROSITE" id="PS00028">
    <property type="entry name" value="ZINC_FINGER_C2H2_1"/>
    <property type="match status" value="1"/>
</dbReference>
<evidence type="ECO:0000259" key="3">
    <source>
        <dbReference type="PROSITE" id="PS50157"/>
    </source>
</evidence>
<dbReference type="InterPro" id="IPR013087">
    <property type="entry name" value="Znf_C2H2_type"/>
</dbReference>
<protein>
    <recommendedName>
        <fullName evidence="3">C2H2-type domain-containing protein</fullName>
    </recommendedName>
</protein>
<feature type="compositionally biased region" description="Basic and acidic residues" evidence="2">
    <location>
        <begin position="177"/>
        <end position="187"/>
    </location>
</feature>
<keyword evidence="1" id="KW-0862">Zinc</keyword>
<keyword evidence="5" id="KW-1185">Reference proteome</keyword>
<feature type="compositionally biased region" description="Polar residues" evidence="2">
    <location>
        <begin position="217"/>
        <end position="229"/>
    </location>
</feature>
<feature type="compositionally biased region" description="Basic and acidic residues" evidence="2">
    <location>
        <begin position="206"/>
        <end position="216"/>
    </location>
</feature>
<sequence length="301" mass="34069">MFLNSHSDVAFPGFLDGGGTFDAQTADLMFEQSRIDAESDLESGLTDTNAPEKAGASNGDVTNPNFINKRNLEEIPIEDVINQVLANVNFTSENLFDQEDINEDAIREDTINEDTSSQEAADKTTEFDFFYYNGTWYRHTTDVSPELETLAQDVWAGRLDLTPGSNQTSDAPSVAKKAQEDDADLHSQPESQTTYIRQDTPIPDWYKQDEDKEPSQDHGQTTSSRTITPTIERGETEPPSSEKVKIRPSKIVQRKEYEGAIFVCEIPGCNKGFLHLQYLRKHQRSMHTPMDHRWRVMRPES</sequence>
<dbReference type="InterPro" id="IPR036236">
    <property type="entry name" value="Znf_C2H2_sf"/>
</dbReference>
<dbReference type="Gene3D" id="3.30.160.60">
    <property type="entry name" value="Classic Zinc Finger"/>
    <property type="match status" value="1"/>
</dbReference>